<reference evidence="2" key="1">
    <citation type="journal article" date="2013" name="Nature">
        <title>Draft genome of the wheat A-genome progenitor Triticum urartu.</title>
        <authorList>
            <person name="Ling H.Q."/>
            <person name="Zhao S."/>
            <person name="Liu D."/>
            <person name="Wang J."/>
            <person name="Sun H."/>
            <person name="Zhang C."/>
            <person name="Fan H."/>
            <person name="Li D."/>
            <person name="Dong L."/>
            <person name="Tao Y."/>
            <person name="Gao C."/>
            <person name="Wu H."/>
            <person name="Li Y."/>
            <person name="Cui Y."/>
            <person name="Guo X."/>
            <person name="Zheng S."/>
            <person name="Wang B."/>
            <person name="Yu K."/>
            <person name="Liang Q."/>
            <person name="Yang W."/>
            <person name="Lou X."/>
            <person name="Chen J."/>
            <person name="Feng M."/>
            <person name="Jian J."/>
            <person name="Zhang X."/>
            <person name="Luo G."/>
            <person name="Jiang Y."/>
            <person name="Liu J."/>
            <person name="Wang Z."/>
            <person name="Sha Y."/>
            <person name="Zhang B."/>
            <person name="Wu H."/>
            <person name="Tang D."/>
            <person name="Shen Q."/>
            <person name="Xue P."/>
            <person name="Zou S."/>
            <person name="Wang X."/>
            <person name="Liu X."/>
            <person name="Wang F."/>
            <person name="Yang Y."/>
            <person name="An X."/>
            <person name="Dong Z."/>
            <person name="Zhang K."/>
            <person name="Zhang X."/>
            <person name="Luo M.C."/>
            <person name="Dvorak J."/>
            <person name="Tong Y."/>
            <person name="Wang J."/>
            <person name="Yang H."/>
            <person name="Li Z."/>
            <person name="Wang D."/>
            <person name="Zhang A."/>
            <person name="Wang J."/>
        </authorList>
    </citation>
    <scope>NUCLEOTIDE SEQUENCE</scope>
    <source>
        <strain evidence="2">cv. G1812</strain>
    </source>
</reference>
<evidence type="ECO:0000313" key="2">
    <source>
        <dbReference type="Proteomes" id="UP000015106"/>
    </source>
</evidence>
<sequence length="33" mass="3988">MMFADYSYLFWVVEWQRSEQAISDVVAVCREDN</sequence>
<evidence type="ECO:0000313" key="1">
    <source>
        <dbReference type="EnsemblPlants" id="TuG1812G0300004167.01.T01.cds275783"/>
    </source>
</evidence>
<accession>A0A8R7PXV3</accession>
<name>A0A8R7PXV3_TRIUA</name>
<reference evidence="1" key="3">
    <citation type="submission" date="2022-06" db="UniProtKB">
        <authorList>
            <consortium name="EnsemblPlants"/>
        </authorList>
    </citation>
    <scope>IDENTIFICATION</scope>
</reference>
<dbReference type="AlphaFoldDB" id="A0A8R7PXV3"/>
<dbReference type="Proteomes" id="UP000015106">
    <property type="component" value="Chromosome 3"/>
</dbReference>
<protein>
    <submittedName>
        <fullName evidence="1">Uncharacterized protein</fullName>
    </submittedName>
</protein>
<organism evidence="1 2">
    <name type="scientific">Triticum urartu</name>
    <name type="common">Red wild einkorn</name>
    <name type="synonym">Crithodium urartu</name>
    <dbReference type="NCBI Taxonomy" id="4572"/>
    <lineage>
        <taxon>Eukaryota</taxon>
        <taxon>Viridiplantae</taxon>
        <taxon>Streptophyta</taxon>
        <taxon>Embryophyta</taxon>
        <taxon>Tracheophyta</taxon>
        <taxon>Spermatophyta</taxon>
        <taxon>Magnoliopsida</taxon>
        <taxon>Liliopsida</taxon>
        <taxon>Poales</taxon>
        <taxon>Poaceae</taxon>
        <taxon>BOP clade</taxon>
        <taxon>Pooideae</taxon>
        <taxon>Triticodae</taxon>
        <taxon>Triticeae</taxon>
        <taxon>Triticinae</taxon>
        <taxon>Triticum</taxon>
    </lineage>
</organism>
<reference evidence="1" key="2">
    <citation type="submission" date="2018-03" db="EMBL/GenBank/DDBJ databases">
        <title>The Triticum urartu genome reveals the dynamic nature of wheat genome evolution.</title>
        <authorList>
            <person name="Ling H."/>
            <person name="Ma B."/>
            <person name="Shi X."/>
            <person name="Liu H."/>
            <person name="Dong L."/>
            <person name="Sun H."/>
            <person name="Cao Y."/>
            <person name="Gao Q."/>
            <person name="Zheng S."/>
            <person name="Li Y."/>
            <person name="Yu Y."/>
            <person name="Du H."/>
            <person name="Qi M."/>
            <person name="Li Y."/>
            <person name="Yu H."/>
            <person name="Cui Y."/>
            <person name="Wang N."/>
            <person name="Chen C."/>
            <person name="Wu H."/>
            <person name="Zhao Y."/>
            <person name="Zhang J."/>
            <person name="Li Y."/>
            <person name="Zhou W."/>
            <person name="Zhang B."/>
            <person name="Hu W."/>
            <person name="Eijk M."/>
            <person name="Tang J."/>
            <person name="Witsenboer H."/>
            <person name="Zhao S."/>
            <person name="Li Z."/>
            <person name="Zhang A."/>
            <person name="Wang D."/>
            <person name="Liang C."/>
        </authorList>
    </citation>
    <scope>NUCLEOTIDE SEQUENCE [LARGE SCALE GENOMIC DNA]</scope>
    <source>
        <strain evidence="1">cv. G1812</strain>
    </source>
</reference>
<dbReference type="EnsemblPlants" id="TuG1812G0300004167.01.T01">
    <property type="protein sequence ID" value="TuG1812G0300004167.01.T01.cds275783"/>
    <property type="gene ID" value="TuG1812G0300004167.01"/>
</dbReference>
<keyword evidence="2" id="KW-1185">Reference proteome</keyword>
<proteinExistence type="predicted"/>
<dbReference type="Gramene" id="TuG1812G0300004167.01.T01">
    <property type="protein sequence ID" value="TuG1812G0300004167.01.T01.cds275783"/>
    <property type="gene ID" value="TuG1812G0300004167.01"/>
</dbReference>